<feature type="active site" description="Nucleophile" evidence="3">
    <location>
        <position position="247"/>
    </location>
</feature>
<evidence type="ECO:0000256" key="2">
    <source>
        <dbReference type="ARBA" id="ARBA00022801"/>
    </source>
</evidence>
<dbReference type="Gene3D" id="3.75.10.10">
    <property type="entry name" value="L-arginine/glycine Amidinotransferase, Chain A"/>
    <property type="match status" value="1"/>
</dbReference>
<gene>
    <name evidence="4" type="ORF">UU7_04737</name>
</gene>
<dbReference type="AlphaFoldDB" id="I4W486"/>
<dbReference type="GO" id="GO:0016403">
    <property type="term" value="F:dimethylargininase activity"/>
    <property type="evidence" value="ECO:0007669"/>
    <property type="project" value="TreeGrafter"/>
</dbReference>
<keyword evidence="2" id="KW-0378">Hydrolase</keyword>
<dbReference type="InterPro" id="IPR033199">
    <property type="entry name" value="DDAH-like"/>
</dbReference>
<evidence type="ECO:0000313" key="4">
    <source>
        <dbReference type="EMBL" id="EIL94277.1"/>
    </source>
</evidence>
<dbReference type="SUPFAM" id="SSF55909">
    <property type="entry name" value="Pentein"/>
    <property type="match status" value="1"/>
</dbReference>
<dbReference type="Pfam" id="PF02274">
    <property type="entry name" value="ADI"/>
    <property type="match status" value="1"/>
</dbReference>
<name>I4W486_9GAMM</name>
<comment type="caution">
    <text evidence="4">The sequence shown here is derived from an EMBL/GenBank/DDBJ whole genome shotgun (WGS) entry which is preliminary data.</text>
</comment>
<protein>
    <submittedName>
        <fullName evidence="4">Dimethylargininase</fullName>
    </submittedName>
</protein>
<proteinExistence type="inferred from homology"/>
<dbReference type="GO" id="GO:0045429">
    <property type="term" value="P:positive regulation of nitric oxide biosynthetic process"/>
    <property type="evidence" value="ECO:0007669"/>
    <property type="project" value="TreeGrafter"/>
</dbReference>
<dbReference type="GO" id="GO:0000052">
    <property type="term" value="P:citrulline metabolic process"/>
    <property type="evidence" value="ECO:0007669"/>
    <property type="project" value="TreeGrafter"/>
</dbReference>
<evidence type="ECO:0000256" key="1">
    <source>
        <dbReference type="ARBA" id="ARBA00008532"/>
    </source>
</evidence>
<sequence length="256" mass="27227">MWIAMTREVSPALGDCELSFVERAAIDVALASAQHHAYQRALETLGCRVIALPAEADMPDSVFVEDTAIVLEEVAVLTRPGAASRRDEVASIAAALGEWRPLLAIEAPGTIDGGDVLRLGRTLHVGESARSNAAGIAQLRELLAGHGYAVEGVPTHGCLHLKSAVTQLDDHTVLLQPAWVDRARFAGFRVIEVDPAEPHAANVVRVGDALLMPASFPRTRQRLLDAGFAVTAVDVSELQKAEGAVTCCSLIFRATD</sequence>
<evidence type="ECO:0000313" key="5">
    <source>
        <dbReference type="Proteomes" id="UP000003226"/>
    </source>
</evidence>
<dbReference type="GO" id="GO:0006525">
    <property type="term" value="P:arginine metabolic process"/>
    <property type="evidence" value="ECO:0007669"/>
    <property type="project" value="TreeGrafter"/>
</dbReference>
<feature type="active site" description="Proton donor" evidence="3">
    <location>
        <position position="160"/>
    </location>
</feature>
<dbReference type="GO" id="GO:0016597">
    <property type="term" value="F:amino acid binding"/>
    <property type="evidence" value="ECO:0007669"/>
    <property type="project" value="TreeGrafter"/>
</dbReference>
<dbReference type="Proteomes" id="UP000003226">
    <property type="component" value="Unassembled WGS sequence"/>
</dbReference>
<evidence type="ECO:0000256" key="3">
    <source>
        <dbReference type="PIRSR" id="PIRSR633199-1"/>
    </source>
</evidence>
<dbReference type="PATRIC" id="fig|1163407.3.peg.955"/>
<dbReference type="OrthoDB" id="9790596at2"/>
<dbReference type="PANTHER" id="PTHR12737">
    <property type="entry name" value="DIMETHYLARGININE DIMETHYLAMINOHYDROLASE"/>
    <property type="match status" value="1"/>
</dbReference>
<keyword evidence="5" id="KW-1185">Reference proteome</keyword>
<dbReference type="eggNOG" id="COG1834">
    <property type="taxonomic scope" value="Bacteria"/>
</dbReference>
<comment type="similarity">
    <text evidence="1">Belongs to the DDAH family.</text>
</comment>
<reference evidence="4 5" key="1">
    <citation type="journal article" date="2012" name="J. Bacteriol.">
        <title>Genome sequences for six rhodanobacter strains, isolated from soils and the terrestrial subsurface, with variable denitrification capabilities.</title>
        <authorList>
            <person name="Kostka J.E."/>
            <person name="Green S.J."/>
            <person name="Rishishwar L."/>
            <person name="Prakash O."/>
            <person name="Katz L.S."/>
            <person name="Marino-Ramirez L."/>
            <person name="Jordan I.K."/>
            <person name="Munk C."/>
            <person name="Ivanova N."/>
            <person name="Mikhailova N."/>
            <person name="Watson D.B."/>
            <person name="Brown S.D."/>
            <person name="Palumbo A.V."/>
            <person name="Brooks S.C."/>
        </authorList>
    </citation>
    <scope>NUCLEOTIDE SEQUENCE [LARGE SCALE GENOMIC DNA]</scope>
    <source>
        <strain evidence="4 5">B39</strain>
    </source>
</reference>
<organism evidence="4 5">
    <name type="scientific">Rhodanobacter spathiphylli B39</name>
    <dbReference type="NCBI Taxonomy" id="1163407"/>
    <lineage>
        <taxon>Bacteria</taxon>
        <taxon>Pseudomonadati</taxon>
        <taxon>Pseudomonadota</taxon>
        <taxon>Gammaproteobacteria</taxon>
        <taxon>Lysobacterales</taxon>
        <taxon>Rhodanobacteraceae</taxon>
        <taxon>Rhodanobacter</taxon>
    </lineage>
</organism>
<dbReference type="STRING" id="1163407.UU7_04737"/>
<dbReference type="PANTHER" id="PTHR12737:SF9">
    <property type="entry name" value="DIMETHYLARGININASE"/>
    <property type="match status" value="1"/>
</dbReference>
<accession>I4W486</accession>
<dbReference type="EMBL" id="AJXT01000006">
    <property type="protein sequence ID" value="EIL94277.1"/>
    <property type="molecule type" value="Genomic_DNA"/>
</dbReference>